<accession>A0A1A8ZAX2</accession>
<gene>
    <name evidence="2" type="ORF">POVWA2_040840</name>
</gene>
<evidence type="ECO:0000313" key="2">
    <source>
        <dbReference type="EMBL" id="SBT40952.1"/>
    </source>
</evidence>
<reference evidence="3" key="1">
    <citation type="submission" date="2016-05" db="EMBL/GenBank/DDBJ databases">
        <authorList>
            <person name="Naeem Raeece"/>
        </authorList>
    </citation>
    <scope>NUCLEOTIDE SEQUENCE [LARGE SCALE GENOMIC DNA]</scope>
</reference>
<sequence length="114" mass="13357">MLLHTMLLHTSLLHGIARLEGKRDIHIYVRSCDRHKDCLLFVAYLCVAESWEWKVGHDHPLGLSTDLIRMRKCDASPFSLRCVLFCKRYERVMGLKFSLCKQLTECKTVLRMYG</sequence>
<protein>
    <submittedName>
        <fullName evidence="2">Uncharacterized protein</fullName>
    </submittedName>
</protein>
<feature type="chain" id="PRO_5008382514" evidence="1">
    <location>
        <begin position="22"/>
        <end position="114"/>
    </location>
</feature>
<name>A0A1A8ZAX2_PLAOA</name>
<dbReference type="AlphaFoldDB" id="A0A1A8ZAX2"/>
<evidence type="ECO:0000256" key="1">
    <source>
        <dbReference type="SAM" id="SignalP"/>
    </source>
</evidence>
<dbReference type="Proteomes" id="UP000078550">
    <property type="component" value="Unassembled WGS sequence"/>
</dbReference>
<evidence type="ECO:0000313" key="3">
    <source>
        <dbReference type="Proteomes" id="UP000078550"/>
    </source>
</evidence>
<feature type="signal peptide" evidence="1">
    <location>
        <begin position="1"/>
        <end position="21"/>
    </location>
</feature>
<organism evidence="2 3">
    <name type="scientific">Plasmodium ovale wallikeri</name>
    <dbReference type="NCBI Taxonomy" id="864142"/>
    <lineage>
        <taxon>Eukaryota</taxon>
        <taxon>Sar</taxon>
        <taxon>Alveolata</taxon>
        <taxon>Apicomplexa</taxon>
        <taxon>Aconoidasida</taxon>
        <taxon>Haemosporida</taxon>
        <taxon>Plasmodiidae</taxon>
        <taxon>Plasmodium</taxon>
        <taxon>Plasmodium (Plasmodium)</taxon>
    </lineage>
</organism>
<keyword evidence="1" id="KW-0732">Signal</keyword>
<proteinExistence type="predicted"/>
<dbReference type="EMBL" id="FLRE01000155">
    <property type="protein sequence ID" value="SBT40952.1"/>
    <property type="molecule type" value="Genomic_DNA"/>
</dbReference>